<dbReference type="Gene3D" id="1.25.40.10">
    <property type="entry name" value="Tetratricopeptide repeat domain"/>
    <property type="match status" value="5"/>
</dbReference>
<name>A0A2K3P5Z3_TRIPR</name>
<keyword evidence="2" id="KW-0677">Repeat</keyword>
<evidence type="ECO:0000259" key="4">
    <source>
        <dbReference type="Pfam" id="PF17177"/>
    </source>
</evidence>
<evidence type="ECO:0000313" key="5">
    <source>
        <dbReference type="EMBL" id="PNY10706.1"/>
    </source>
</evidence>
<dbReference type="GO" id="GO:0003729">
    <property type="term" value="F:mRNA binding"/>
    <property type="evidence" value="ECO:0007669"/>
    <property type="project" value="TreeGrafter"/>
</dbReference>
<organism evidence="5 6">
    <name type="scientific">Trifolium pratense</name>
    <name type="common">Red clover</name>
    <dbReference type="NCBI Taxonomy" id="57577"/>
    <lineage>
        <taxon>Eukaryota</taxon>
        <taxon>Viridiplantae</taxon>
        <taxon>Streptophyta</taxon>
        <taxon>Embryophyta</taxon>
        <taxon>Tracheophyta</taxon>
        <taxon>Spermatophyta</taxon>
        <taxon>Magnoliopsida</taxon>
        <taxon>eudicotyledons</taxon>
        <taxon>Gunneridae</taxon>
        <taxon>Pentapetalae</taxon>
        <taxon>rosids</taxon>
        <taxon>fabids</taxon>
        <taxon>Fabales</taxon>
        <taxon>Fabaceae</taxon>
        <taxon>Papilionoideae</taxon>
        <taxon>50 kb inversion clade</taxon>
        <taxon>NPAAA clade</taxon>
        <taxon>Hologalegina</taxon>
        <taxon>IRL clade</taxon>
        <taxon>Trifolieae</taxon>
        <taxon>Trifolium</taxon>
    </lineage>
</organism>
<reference evidence="5 6" key="1">
    <citation type="journal article" date="2014" name="Am. J. Bot.">
        <title>Genome assembly and annotation for red clover (Trifolium pratense; Fabaceae).</title>
        <authorList>
            <person name="Istvanek J."/>
            <person name="Jaros M."/>
            <person name="Krenek A."/>
            <person name="Repkova J."/>
        </authorList>
    </citation>
    <scope>NUCLEOTIDE SEQUENCE [LARGE SCALE GENOMIC DNA]</scope>
    <source>
        <strain evidence="6">cv. Tatra</strain>
        <tissue evidence="5">Young leaves</tissue>
    </source>
</reference>
<gene>
    <name evidence="5" type="ORF">L195_g007294</name>
</gene>
<feature type="repeat" description="PPR" evidence="3">
    <location>
        <begin position="692"/>
        <end position="726"/>
    </location>
</feature>
<dbReference type="GO" id="GO:0045727">
    <property type="term" value="P:positive regulation of translation"/>
    <property type="evidence" value="ECO:0007669"/>
    <property type="project" value="TreeGrafter"/>
</dbReference>
<dbReference type="Pfam" id="PF01535">
    <property type="entry name" value="PPR"/>
    <property type="match status" value="2"/>
</dbReference>
<protein>
    <submittedName>
        <fullName evidence="5">Pentatricopeptide repeat-containing protein chloroplastic-like</fullName>
    </submittedName>
</protein>
<dbReference type="InterPro" id="IPR033443">
    <property type="entry name" value="PROP1-like_PPR_dom"/>
</dbReference>
<feature type="repeat" description="PPR" evidence="3">
    <location>
        <begin position="114"/>
        <end position="148"/>
    </location>
</feature>
<dbReference type="SUPFAM" id="SSF81901">
    <property type="entry name" value="HCP-like"/>
    <property type="match status" value="1"/>
</dbReference>
<proteinExistence type="inferred from homology"/>
<dbReference type="SUPFAM" id="SSF48452">
    <property type="entry name" value="TPR-like"/>
    <property type="match status" value="1"/>
</dbReference>
<dbReference type="Proteomes" id="UP000236291">
    <property type="component" value="Unassembled WGS sequence"/>
</dbReference>
<dbReference type="PANTHER" id="PTHR47447">
    <property type="entry name" value="OS03G0856100 PROTEIN"/>
    <property type="match status" value="1"/>
</dbReference>
<accession>A0A2K3P5Z3</accession>
<dbReference type="NCBIfam" id="TIGR00756">
    <property type="entry name" value="PPR"/>
    <property type="match status" value="13"/>
</dbReference>
<feature type="repeat" description="PPR" evidence="3">
    <location>
        <begin position="762"/>
        <end position="797"/>
    </location>
</feature>
<feature type="repeat" description="PPR" evidence="3">
    <location>
        <begin position="727"/>
        <end position="761"/>
    </location>
</feature>
<dbReference type="InterPro" id="IPR011990">
    <property type="entry name" value="TPR-like_helical_dom_sf"/>
</dbReference>
<dbReference type="EMBL" id="ASHM01004008">
    <property type="protein sequence ID" value="PNY10706.1"/>
    <property type="molecule type" value="Genomic_DNA"/>
</dbReference>
<feature type="domain" description="PROP1-like PPR" evidence="4">
    <location>
        <begin position="746"/>
        <end position="882"/>
    </location>
</feature>
<evidence type="ECO:0000256" key="1">
    <source>
        <dbReference type="ARBA" id="ARBA00007626"/>
    </source>
</evidence>
<dbReference type="AlphaFoldDB" id="A0A2K3P5Z3"/>
<comment type="caution">
    <text evidence="5">The sequence shown here is derived from an EMBL/GenBank/DDBJ whole genome shotgun (WGS) entry which is preliminary data.</text>
</comment>
<evidence type="ECO:0000256" key="2">
    <source>
        <dbReference type="ARBA" id="ARBA00022737"/>
    </source>
</evidence>
<feature type="repeat" description="PPR" evidence="3">
    <location>
        <begin position="552"/>
        <end position="586"/>
    </location>
</feature>
<feature type="repeat" description="PPR" evidence="3">
    <location>
        <begin position="220"/>
        <end position="254"/>
    </location>
</feature>
<reference evidence="5 6" key="2">
    <citation type="journal article" date="2017" name="Front. Plant Sci.">
        <title>Gene Classification and Mining of Molecular Markers Useful in Red Clover (Trifolium pratense) Breeding.</title>
        <authorList>
            <person name="Istvanek J."/>
            <person name="Dluhosova J."/>
            <person name="Dluhos P."/>
            <person name="Patkova L."/>
            <person name="Nedelnik J."/>
            <person name="Repkova J."/>
        </authorList>
    </citation>
    <scope>NUCLEOTIDE SEQUENCE [LARGE SCALE GENOMIC DNA]</scope>
    <source>
        <strain evidence="6">cv. Tatra</strain>
        <tissue evidence="5">Young leaves</tissue>
    </source>
</reference>
<dbReference type="GO" id="GO:0042134">
    <property type="term" value="F:rRNA primary transcript binding"/>
    <property type="evidence" value="ECO:0007669"/>
    <property type="project" value="TreeGrafter"/>
</dbReference>
<feature type="domain" description="PROP1-like PPR" evidence="4">
    <location>
        <begin position="131"/>
        <end position="271"/>
    </location>
</feature>
<feature type="domain" description="PROP1-like PPR" evidence="4">
    <location>
        <begin position="624"/>
        <end position="741"/>
    </location>
</feature>
<dbReference type="GO" id="GO:0009570">
    <property type="term" value="C:chloroplast stroma"/>
    <property type="evidence" value="ECO:0007669"/>
    <property type="project" value="TreeGrafter"/>
</dbReference>
<dbReference type="STRING" id="57577.A0A2K3P5Z3"/>
<feature type="repeat" description="PPR" evidence="3">
    <location>
        <begin position="149"/>
        <end position="183"/>
    </location>
</feature>
<comment type="similarity">
    <text evidence="1">Belongs to the PPR family. P subfamily.</text>
</comment>
<dbReference type="PROSITE" id="PS51375">
    <property type="entry name" value="PPR"/>
    <property type="match status" value="13"/>
</dbReference>
<dbReference type="Pfam" id="PF17177">
    <property type="entry name" value="PPR_long"/>
    <property type="match status" value="3"/>
</dbReference>
<dbReference type="InterPro" id="IPR002885">
    <property type="entry name" value="PPR_rpt"/>
</dbReference>
<feature type="repeat" description="PPR" evidence="3">
    <location>
        <begin position="833"/>
        <end position="867"/>
    </location>
</feature>
<feature type="repeat" description="PPR" evidence="3">
    <location>
        <begin position="657"/>
        <end position="691"/>
    </location>
</feature>
<evidence type="ECO:0000256" key="3">
    <source>
        <dbReference type="PROSITE-ProRule" id="PRU00708"/>
    </source>
</evidence>
<sequence length="1086" mass="123708">MPSFGCEPDYNVISSMIYAYAYAGNVDMALKLYDSAKNEKLPIWTIAFSALIKMYRVLRNYDGCLSVYDDMKVLGIKPNEIVYNTLLAAMGKAKRARDAKGIYQDMRKDGFEPNWITYSALLEAYARGRYINDALIVYKEMKEKRMTLNKFLYSMLLDMCADVGYIDDAVEIFEEMKHSGTCQPDSFIYSSLINMYACNGNILQAEAMLNEMISCGVEPNIFVLTSFVHCYGKAKRTDDVVKIFNQFWDMGITPDDRLCGCLLYVMTQIPKEELGKITNCIEKANPKLGYIVTYLTEEKEDDRYFMKEVSELLSAADEYVKKSMCNSLIDICYNLGMEDRARDLLGLGLWLEIYNNIQSRSETQWCLNLKPFSVGAAITALHVWLDDLSKAFESGEELPQVLGICWRYNPSDKDLAIVFESYLKELNSPFYKDADRTGWFYTTSREAKSWLHSRGLNETVADLNPTVLDVPINLSSFHNPIPQPLVTLQHVQLEYPDAKSSPIENQVYEILKGFGDNITEHDAGFILNNMSNLDNAMLVFKYFVQKVQPVKQVILYNVMLKLFRESREFEKAEKLFYEMLQSKVKPDIITFSTMISCAGWCAKHHKAVEWFEMMPSFKCEPDDKLLSFMISSSASIGNVAMASRLYRCAIEKKWKIDKVAFSALIKMYGKSGDYARCLRVYSDMKVFGVKPNIATYNNLFLLMGTGKRAHKAKAIYEEMINNGISPNQSTYETVLQTYCRAMYKVDAMIVYKEMKENGMDIGRVLYNMLLHMCLDVGYADEAVEIFTDMMKSGTCRPDSVAYTSLIIMYSRTGKVSEAEAILNEMMNCGFEPNVLVLTSLADCYGKAKQTDDVVRIFGQLLDFGLRPDDRFIGCLVHVMLQIPKQEHGKIIGCIEKAKPKLGFVVRYLMEERDGDGIFLKDASELFHSIDDYALKKSLCNSLIALCVNLEVLDRARDLFNLGLTLEFYTNVQRRSPTTWSLRLKRLSIGTSLIALQVWIDDLSKALESGEELPPVLEISTGKNMSKLSVVESYLKEYNASFQAFQKNNNETGFFATNELAKSWLQSRVLDVPAIVIESRPNDPDLV</sequence>
<evidence type="ECO:0000313" key="6">
    <source>
        <dbReference type="Proteomes" id="UP000236291"/>
    </source>
</evidence>
<feature type="repeat" description="PPR" evidence="3">
    <location>
        <begin position="79"/>
        <end position="113"/>
    </location>
</feature>
<feature type="repeat" description="PPR" evidence="3">
    <location>
        <begin position="185"/>
        <end position="219"/>
    </location>
</feature>
<feature type="repeat" description="PPR" evidence="3">
    <location>
        <begin position="587"/>
        <end position="621"/>
    </location>
</feature>
<feature type="repeat" description="PPR" evidence="3">
    <location>
        <begin position="798"/>
        <end position="832"/>
    </location>
</feature>
<dbReference type="PANTHER" id="PTHR47447:SF10">
    <property type="entry name" value="PENTATRICOPEPTIDE (PPR) REPEAT PROTEIN"/>
    <property type="match status" value="1"/>
</dbReference>
<dbReference type="Pfam" id="PF13041">
    <property type="entry name" value="PPR_2"/>
    <property type="match status" value="2"/>
</dbReference>